<dbReference type="GO" id="GO:0005829">
    <property type="term" value="C:cytosol"/>
    <property type="evidence" value="ECO:0007669"/>
    <property type="project" value="TreeGrafter"/>
</dbReference>
<dbReference type="PANTHER" id="PTHR21197">
    <property type="entry name" value="UDP-GALACTOPYRANOSE MUTASE"/>
    <property type="match status" value="1"/>
</dbReference>
<dbReference type="InterPro" id="IPR036188">
    <property type="entry name" value="FAD/NAD-bd_sf"/>
</dbReference>
<gene>
    <name evidence="2" type="ORF">NS365_05890</name>
</gene>
<dbReference type="AlphaFoldDB" id="A0A175RVE8"/>
<dbReference type="GO" id="GO:0016491">
    <property type="term" value="F:oxidoreductase activity"/>
    <property type="evidence" value="ECO:0007669"/>
    <property type="project" value="InterPro"/>
</dbReference>
<dbReference type="Pfam" id="PF01593">
    <property type="entry name" value="Amino_oxidase"/>
    <property type="match status" value="1"/>
</dbReference>
<dbReference type="PATRIC" id="fig|401562.4.peg.810"/>
<comment type="caution">
    <text evidence="2">The sequence shown here is derived from an EMBL/GenBank/DDBJ whole genome shotgun (WGS) entry which is preliminary data.</text>
</comment>
<dbReference type="PRINTS" id="PR00419">
    <property type="entry name" value="ADXRDTASE"/>
</dbReference>
<dbReference type="SUPFAM" id="SSF51905">
    <property type="entry name" value="FAD/NAD(P)-binding domain"/>
    <property type="match status" value="1"/>
</dbReference>
<evidence type="ECO:0000259" key="1">
    <source>
        <dbReference type="Pfam" id="PF01593"/>
    </source>
</evidence>
<dbReference type="EMBL" id="LDQA01000014">
    <property type="protein sequence ID" value="KTR06954.1"/>
    <property type="molecule type" value="Genomic_DNA"/>
</dbReference>
<dbReference type="Proteomes" id="UP000078529">
    <property type="component" value="Unassembled WGS sequence"/>
</dbReference>
<proteinExistence type="predicted"/>
<keyword evidence="3" id="KW-1185">Reference proteome</keyword>
<evidence type="ECO:0000313" key="3">
    <source>
        <dbReference type="Proteomes" id="UP000078529"/>
    </source>
</evidence>
<name>A0A175RVE8_9HYPH</name>
<feature type="domain" description="Amine oxidase" evidence="1">
    <location>
        <begin position="11"/>
        <end position="409"/>
    </location>
</feature>
<accession>A0A175RVE8</accession>
<dbReference type="Gene3D" id="3.50.50.60">
    <property type="entry name" value="FAD/NAD(P)-binding domain"/>
    <property type="match status" value="1"/>
</dbReference>
<organism evidence="2 3">
    <name type="scientific">Aureimonas ureilytica</name>
    <dbReference type="NCBI Taxonomy" id="401562"/>
    <lineage>
        <taxon>Bacteria</taxon>
        <taxon>Pseudomonadati</taxon>
        <taxon>Pseudomonadota</taxon>
        <taxon>Alphaproteobacteria</taxon>
        <taxon>Hyphomicrobiales</taxon>
        <taxon>Aurantimonadaceae</taxon>
        <taxon>Aureimonas</taxon>
    </lineage>
</organism>
<dbReference type="RefSeq" id="WP_058599353.1">
    <property type="nucleotide sequence ID" value="NZ_LDQA01000014.1"/>
</dbReference>
<dbReference type="GO" id="GO:0050660">
    <property type="term" value="F:flavin adenine dinucleotide binding"/>
    <property type="evidence" value="ECO:0007669"/>
    <property type="project" value="TreeGrafter"/>
</dbReference>
<dbReference type="InterPro" id="IPR002937">
    <property type="entry name" value="Amino_oxidase"/>
</dbReference>
<protein>
    <recommendedName>
        <fullName evidence="1">Amine oxidase domain-containing protein</fullName>
    </recommendedName>
</protein>
<reference evidence="2 3" key="1">
    <citation type="journal article" date="2016" name="Front. Microbiol.">
        <title>Genomic Resource of Rice Seed Associated Bacteria.</title>
        <authorList>
            <person name="Midha S."/>
            <person name="Bansal K."/>
            <person name="Sharma S."/>
            <person name="Kumar N."/>
            <person name="Patil P.P."/>
            <person name="Chaudhry V."/>
            <person name="Patil P.B."/>
        </authorList>
    </citation>
    <scope>NUCLEOTIDE SEQUENCE [LARGE SCALE GENOMIC DNA]</scope>
    <source>
        <strain evidence="2 3">NS365</strain>
    </source>
</reference>
<dbReference type="GO" id="GO:0008767">
    <property type="term" value="F:UDP-galactopyranose mutase activity"/>
    <property type="evidence" value="ECO:0007669"/>
    <property type="project" value="TreeGrafter"/>
</dbReference>
<dbReference type="PANTHER" id="PTHR21197:SF0">
    <property type="entry name" value="UDP-GALACTOPYRANOSE MUTASE"/>
    <property type="match status" value="1"/>
</dbReference>
<sequence length="467" mass="50616">MKPIAVIGAGLAGLTAAAELKRQGLPVIVFEAGKAIGGLAASFKDKDGFSYDFGAHFISNRLAGALGAAETCRTVKHYGEAVLLDGRYRNYPLGLLFDTQLVASAVKAKLNPAGTSETAAEFFRASYGSALAEKVAIPLAEAWSGAAANQLAPSVGQKFGAGIVKSIYLNVASRVTGRAVCNGYSHEMPESARVYHVYPEAGLGKLLEPTVKAVQSCIRMKSPVERVIVRNGHIDAVRVKGEEISVSAAISTAPVNVLPKIIEGTDALNHLTAFRYRPMVFVNLRFAGRHILPDTMLWVPDRTQRFFRVTEAPVSMPWLAPQGKTLLTYDLGCEVGDDIWRMSEEDLADLCLEGSCRIFGEALRKDYLGPGGTLRTPIAYPVFMSSYEADRKRFAESTGVEGLYSIGRHGEFAHILMEDIYWRTLRRMRDVANYVRSGGPRGEKVEPATEADTALGLRSVLNRAVTG</sequence>
<evidence type="ECO:0000313" key="2">
    <source>
        <dbReference type="EMBL" id="KTR06954.1"/>
    </source>
</evidence>